<feature type="region of interest" description="Disordered" evidence="2">
    <location>
        <begin position="188"/>
        <end position="212"/>
    </location>
</feature>
<keyword evidence="1" id="KW-0175">Coiled coil</keyword>
<feature type="domain" description="Pinin/SDK/MemA protein" evidence="3">
    <location>
        <begin position="651"/>
        <end position="765"/>
    </location>
</feature>
<evidence type="ECO:0000256" key="1">
    <source>
        <dbReference type="SAM" id="Coils"/>
    </source>
</evidence>
<feature type="compositionally biased region" description="Basic and acidic residues" evidence="2">
    <location>
        <begin position="309"/>
        <end position="320"/>
    </location>
</feature>
<evidence type="ECO:0000256" key="2">
    <source>
        <dbReference type="SAM" id="MobiDB-lite"/>
    </source>
</evidence>
<evidence type="ECO:0000313" key="4">
    <source>
        <dbReference type="EMBL" id="KAK4233793.1"/>
    </source>
</evidence>
<dbReference type="GO" id="GO:0030833">
    <property type="term" value="P:regulation of actin filament polymerization"/>
    <property type="evidence" value="ECO:0007669"/>
    <property type="project" value="TreeGrafter"/>
</dbReference>
<proteinExistence type="predicted"/>
<feature type="coiled-coil region" evidence="1">
    <location>
        <begin position="673"/>
        <end position="715"/>
    </location>
</feature>
<feature type="compositionally biased region" description="Low complexity" evidence="2">
    <location>
        <begin position="352"/>
        <end position="363"/>
    </location>
</feature>
<feature type="compositionally biased region" description="Acidic residues" evidence="2">
    <location>
        <begin position="856"/>
        <end position="871"/>
    </location>
</feature>
<keyword evidence="5" id="KW-1185">Reference proteome</keyword>
<feature type="compositionally biased region" description="Basic and acidic residues" evidence="2">
    <location>
        <begin position="777"/>
        <end position="787"/>
    </location>
</feature>
<gene>
    <name evidence="4" type="ORF">C8A03DRAFT_47741</name>
</gene>
<dbReference type="EMBL" id="MU860475">
    <property type="protein sequence ID" value="KAK4233793.1"/>
    <property type="molecule type" value="Genomic_DNA"/>
</dbReference>
<reference evidence="4" key="1">
    <citation type="journal article" date="2023" name="Mol. Phylogenet. Evol.">
        <title>Genome-scale phylogeny and comparative genomics of the fungal order Sordariales.</title>
        <authorList>
            <person name="Hensen N."/>
            <person name="Bonometti L."/>
            <person name="Westerberg I."/>
            <person name="Brannstrom I.O."/>
            <person name="Guillou S."/>
            <person name="Cros-Aarteil S."/>
            <person name="Calhoun S."/>
            <person name="Haridas S."/>
            <person name="Kuo A."/>
            <person name="Mondo S."/>
            <person name="Pangilinan J."/>
            <person name="Riley R."/>
            <person name="LaButti K."/>
            <person name="Andreopoulos B."/>
            <person name="Lipzen A."/>
            <person name="Chen C."/>
            <person name="Yan M."/>
            <person name="Daum C."/>
            <person name="Ng V."/>
            <person name="Clum A."/>
            <person name="Steindorff A."/>
            <person name="Ohm R.A."/>
            <person name="Martin F."/>
            <person name="Silar P."/>
            <person name="Natvig D.O."/>
            <person name="Lalanne C."/>
            <person name="Gautier V."/>
            <person name="Ament-Velasquez S.L."/>
            <person name="Kruys A."/>
            <person name="Hutchinson M.I."/>
            <person name="Powell A.J."/>
            <person name="Barry K."/>
            <person name="Miller A.N."/>
            <person name="Grigoriev I.V."/>
            <person name="Debuchy R."/>
            <person name="Gladieux P."/>
            <person name="Hiltunen Thoren M."/>
            <person name="Johannesson H."/>
        </authorList>
    </citation>
    <scope>NUCLEOTIDE SEQUENCE</scope>
    <source>
        <strain evidence="4">CBS 532.94</strain>
    </source>
</reference>
<dbReference type="AlphaFoldDB" id="A0AAN7H7E4"/>
<feature type="region of interest" description="Disordered" evidence="2">
    <location>
        <begin position="309"/>
        <end position="383"/>
    </location>
</feature>
<dbReference type="Pfam" id="PF04696">
    <property type="entry name" value="Pinin_SDK_memA"/>
    <property type="match status" value="1"/>
</dbReference>
<organism evidence="4 5">
    <name type="scientific">Achaetomium macrosporum</name>
    <dbReference type="NCBI Taxonomy" id="79813"/>
    <lineage>
        <taxon>Eukaryota</taxon>
        <taxon>Fungi</taxon>
        <taxon>Dikarya</taxon>
        <taxon>Ascomycota</taxon>
        <taxon>Pezizomycotina</taxon>
        <taxon>Sordariomycetes</taxon>
        <taxon>Sordariomycetidae</taxon>
        <taxon>Sordariales</taxon>
        <taxon>Chaetomiaceae</taxon>
        <taxon>Achaetomium</taxon>
    </lineage>
</organism>
<feature type="compositionally biased region" description="Pro residues" evidence="2">
    <location>
        <begin position="793"/>
        <end position="802"/>
    </location>
</feature>
<name>A0AAN7H7E4_9PEZI</name>
<dbReference type="PANTHER" id="PTHR10829">
    <property type="entry name" value="CORTACTIN AND DREBRIN"/>
    <property type="match status" value="1"/>
</dbReference>
<feature type="region of interest" description="Disordered" evidence="2">
    <location>
        <begin position="591"/>
        <end position="633"/>
    </location>
</feature>
<reference evidence="4" key="2">
    <citation type="submission" date="2023-05" db="EMBL/GenBank/DDBJ databases">
        <authorList>
            <consortium name="Lawrence Berkeley National Laboratory"/>
            <person name="Steindorff A."/>
            <person name="Hensen N."/>
            <person name="Bonometti L."/>
            <person name="Westerberg I."/>
            <person name="Brannstrom I.O."/>
            <person name="Guillou S."/>
            <person name="Cros-Aarteil S."/>
            <person name="Calhoun S."/>
            <person name="Haridas S."/>
            <person name="Kuo A."/>
            <person name="Mondo S."/>
            <person name="Pangilinan J."/>
            <person name="Riley R."/>
            <person name="Labutti K."/>
            <person name="Andreopoulos B."/>
            <person name="Lipzen A."/>
            <person name="Chen C."/>
            <person name="Yanf M."/>
            <person name="Daum C."/>
            <person name="Ng V."/>
            <person name="Clum A."/>
            <person name="Ohm R."/>
            <person name="Martin F."/>
            <person name="Silar P."/>
            <person name="Natvig D."/>
            <person name="Lalanne C."/>
            <person name="Gautier V."/>
            <person name="Ament-Velasquez S.L."/>
            <person name="Kruys A."/>
            <person name="Hutchinson M.I."/>
            <person name="Powell A.J."/>
            <person name="Barry K."/>
            <person name="Miller A.N."/>
            <person name="Grigoriev I.V."/>
            <person name="Debuchy R."/>
            <person name="Gladieux P."/>
            <person name="Thoren M.H."/>
            <person name="Johannesson H."/>
        </authorList>
    </citation>
    <scope>NUCLEOTIDE SEQUENCE</scope>
    <source>
        <strain evidence="4">CBS 532.94</strain>
    </source>
</reference>
<dbReference type="GO" id="GO:0030864">
    <property type="term" value="C:cortical actin cytoskeleton"/>
    <property type="evidence" value="ECO:0007669"/>
    <property type="project" value="TreeGrafter"/>
</dbReference>
<sequence>MASDSGHTLYTAADTLSQAPGRNAAASHISKTYRQASTLFLTRRLPEALSTVLPLVTPSASDDPNGPFEPAPVAKASRSSKVKVWSLYLTVLNAIVELDSDEGKEAFGTQEWRALCHKVREGEVWEEVVRNGYHGIEGDVDAEVVINLATLLLAHAKNQILNQKFLENYLAAARTPNLDIYDRFSESTPRRYSSPAAGNQHRRGAPSGADTPRDLNARVKILELYTLHVLPRNSEWDYAREFISVSPVLDDERREAFLQALESLREEQLAAERREEEERLKREEAIRRDIEEARRLRAENEAREKRRLEEERLKRERDAAESSAAKATEGDFGLDERAATPPTAGSKPKPPSSQSSTGSSMPRPRGPVPRRGSGGSGNAVVAPTPTLMSRASMVLDNLRLLVDEVAGAFKTNPYVLLRMLAFVIGLLLLLSRKRFRERIAGILEVSWGKIKATAGMGTKIDDLGTPIPIFLEARALEAVEGVRDALAAAHHALVLVIAEAAFVAYSDQRRRPHVRVAHRALAVALVAEPSDGNAGLFAAHYEIAIAGRRVSNTEGREGGRGEITYGILSRLVTLRTSQLFVTSFTDGGITSKRKASPEVTSQDGAGKRVKLGDGDENAPRLNGVDSELKEGQTKDVQLVKEQAERGPSILEEKKRGQRLFGSLVSTLSRTTSRPQQQKRLEIERRQHEKAQQRRAEDEKRRAERLEQLKRTRQIEQVKLDEQAMKIRHSTMLAMAHSLQTRSEPKLYYVPWELTKEQEDIVNDQIRATRDVIQREAREFKTRKEQRFKALGVTPPPRSPSPPRQKEQLPEPEPDAEPRSKEATVGEPKPPPQDANPDTVAPTPSKVRTYHEKEHDENGDEMMQDEEDIVIY</sequence>
<dbReference type="GO" id="GO:0005884">
    <property type="term" value="C:actin filament"/>
    <property type="evidence" value="ECO:0007669"/>
    <property type="project" value="TreeGrafter"/>
</dbReference>
<evidence type="ECO:0000313" key="5">
    <source>
        <dbReference type="Proteomes" id="UP001303760"/>
    </source>
</evidence>
<accession>A0AAN7H7E4</accession>
<dbReference type="Proteomes" id="UP001303760">
    <property type="component" value="Unassembled WGS sequence"/>
</dbReference>
<comment type="caution">
    <text evidence="4">The sequence shown here is derived from an EMBL/GenBank/DDBJ whole genome shotgun (WGS) entry which is preliminary data.</text>
</comment>
<evidence type="ECO:0000259" key="3">
    <source>
        <dbReference type="Pfam" id="PF04696"/>
    </source>
</evidence>
<dbReference type="PANTHER" id="PTHR10829:SF25">
    <property type="entry name" value="DREBRIN-LIKE PROTEIN"/>
    <property type="match status" value="1"/>
</dbReference>
<dbReference type="GO" id="GO:0030427">
    <property type="term" value="C:site of polarized growth"/>
    <property type="evidence" value="ECO:0007669"/>
    <property type="project" value="TreeGrafter"/>
</dbReference>
<dbReference type="InterPro" id="IPR006786">
    <property type="entry name" value="Pinin_SDK_MemA"/>
</dbReference>
<feature type="region of interest" description="Disordered" evidence="2">
    <location>
        <begin position="777"/>
        <end position="871"/>
    </location>
</feature>
<protein>
    <submittedName>
        <fullName evidence="4">Pinin/SDK/memA/ protein conserved region-domain-containing protein</fullName>
    </submittedName>
</protein>
<dbReference type="GO" id="GO:0051015">
    <property type="term" value="F:actin filament binding"/>
    <property type="evidence" value="ECO:0007669"/>
    <property type="project" value="TreeGrafter"/>
</dbReference>